<dbReference type="AlphaFoldDB" id="A0A066UU14"/>
<evidence type="ECO:0000313" key="17">
    <source>
        <dbReference type="Proteomes" id="UP000326687"/>
    </source>
</evidence>
<keyword evidence="5 12" id="KW-0813">Transport</keyword>
<comment type="caution">
    <text evidence="15">The sequence shown here is derived from an EMBL/GenBank/DDBJ whole genome shotgun (WGS) entry which is preliminary data.</text>
</comment>
<evidence type="ECO:0000256" key="6">
    <source>
        <dbReference type="ARBA" id="ARBA00022475"/>
    </source>
</evidence>
<keyword evidence="6 12" id="KW-1003">Cell membrane</keyword>
<evidence type="ECO:0000313" key="13">
    <source>
        <dbReference type="EMBL" id="KAB0286493.1"/>
    </source>
</evidence>
<keyword evidence="10 12" id="KW-1133">Transmembrane helix</keyword>
<keyword evidence="8 12" id="KW-0812">Transmembrane</keyword>
<dbReference type="RefSeq" id="WP_032549636.1">
    <property type="nucleotide sequence ID" value="NZ_AP025487.1"/>
</dbReference>
<evidence type="ECO:0000256" key="4">
    <source>
        <dbReference type="ARBA" id="ARBA00016461"/>
    </source>
</evidence>
<gene>
    <name evidence="13" type="primary">ccmD</name>
    <name evidence="13" type="ORF">F2P58_17600</name>
    <name evidence="14" type="ORF">F2Z80_10085</name>
    <name evidence="15" type="ORF">VFDL14_07610</name>
</gene>
<proteinExistence type="inferred from homology"/>
<dbReference type="GO" id="GO:0017004">
    <property type="term" value="P:cytochrome complex assembly"/>
    <property type="evidence" value="ECO:0007669"/>
    <property type="project" value="UniProtKB-KW"/>
</dbReference>
<keyword evidence="16" id="KW-1185">Reference proteome</keyword>
<dbReference type="PANTHER" id="PTHR37531:SF1">
    <property type="entry name" value="HEME EXPORTER PROTEIN D"/>
    <property type="match status" value="1"/>
</dbReference>
<dbReference type="STRING" id="212667.VFDL14_07610"/>
<accession>A0A066UU14</accession>
<dbReference type="PANTHER" id="PTHR37531">
    <property type="entry name" value="HEME EXPORTER PROTEIN D"/>
    <property type="match status" value="1"/>
</dbReference>
<dbReference type="GO" id="GO:0005886">
    <property type="term" value="C:plasma membrane"/>
    <property type="evidence" value="ECO:0007669"/>
    <property type="project" value="UniProtKB-SubCell"/>
</dbReference>
<evidence type="ECO:0000313" key="18">
    <source>
        <dbReference type="Proteomes" id="UP000326789"/>
    </source>
</evidence>
<reference evidence="14 17" key="2">
    <citation type="submission" date="2019-09" db="EMBL/GenBank/DDBJ databases">
        <title>Vibrio Fortis S7-72.</title>
        <authorList>
            <person name="Das S.K."/>
        </authorList>
    </citation>
    <scope>NUCLEOTIDE SEQUENCE [LARGE SCALE GENOMIC DNA]</scope>
    <source>
        <strain evidence="14 17">S7-72</strain>
    </source>
</reference>
<sequence length="68" mass="7711">MYFESLSDFFAMGGYASYVWSAFGITFLAMIILLVVSVRRGKQLLNEVQAKVDRQARIDAAKKMENTL</sequence>
<evidence type="ECO:0000256" key="1">
    <source>
        <dbReference type="ARBA" id="ARBA00002442"/>
    </source>
</evidence>
<dbReference type="OrthoDB" id="9815607at2"/>
<evidence type="ECO:0000256" key="12">
    <source>
        <dbReference type="RuleBase" id="RU363101"/>
    </source>
</evidence>
<dbReference type="EMBL" id="VWSE01000008">
    <property type="protein sequence ID" value="KAB0286493.1"/>
    <property type="molecule type" value="Genomic_DNA"/>
</dbReference>
<dbReference type="EMBL" id="VXDD01000001">
    <property type="protein sequence ID" value="KAB0304261.1"/>
    <property type="molecule type" value="Genomic_DNA"/>
</dbReference>
<reference evidence="13 18" key="3">
    <citation type="submission" date="2019-09" db="EMBL/GenBank/DDBJ databases">
        <title>Whole genome sequence of Vibrio fortis.</title>
        <authorList>
            <person name="Das S.K."/>
        </authorList>
    </citation>
    <scope>NUCLEOTIDE SEQUENCE [LARGE SCALE GENOMIC DNA]</scope>
    <source>
        <strain evidence="13 18">AN60</strain>
    </source>
</reference>
<evidence type="ECO:0000256" key="10">
    <source>
        <dbReference type="ARBA" id="ARBA00022989"/>
    </source>
</evidence>
<evidence type="ECO:0000256" key="5">
    <source>
        <dbReference type="ARBA" id="ARBA00022448"/>
    </source>
</evidence>
<dbReference type="EMBL" id="JFFR01000002">
    <property type="protein sequence ID" value="KDN30580.1"/>
    <property type="molecule type" value="Genomic_DNA"/>
</dbReference>
<comment type="similarity">
    <text evidence="3 12">Belongs to the CcmD/CycX/HelD family.</text>
</comment>
<dbReference type="GO" id="GO:0015886">
    <property type="term" value="P:heme transport"/>
    <property type="evidence" value="ECO:0007669"/>
    <property type="project" value="InterPro"/>
</dbReference>
<evidence type="ECO:0000256" key="3">
    <source>
        <dbReference type="ARBA" id="ARBA00008741"/>
    </source>
</evidence>
<organism evidence="15 16">
    <name type="scientific">Vibrio fortis</name>
    <dbReference type="NCBI Taxonomy" id="212667"/>
    <lineage>
        <taxon>Bacteria</taxon>
        <taxon>Pseudomonadati</taxon>
        <taxon>Pseudomonadota</taxon>
        <taxon>Gammaproteobacteria</taxon>
        <taxon>Vibrionales</taxon>
        <taxon>Vibrionaceae</taxon>
        <taxon>Vibrio</taxon>
    </lineage>
</organism>
<dbReference type="Proteomes" id="UP000326789">
    <property type="component" value="Unassembled WGS sequence"/>
</dbReference>
<evidence type="ECO:0000256" key="7">
    <source>
        <dbReference type="ARBA" id="ARBA00022519"/>
    </source>
</evidence>
<comment type="function">
    <text evidence="1 12">Required for the export of heme to the periplasm for the biogenesis of c-type cytochromes.</text>
</comment>
<dbReference type="NCBIfam" id="TIGR03141">
    <property type="entry name" value="cytochro_ccmD"/>
    <property type="match status" value="1"/>
</dbReference>
<evidence type="ECO:0000256" key="8">
    <source>
        <dbReference type="ARBA" id="ARBA00022692"/>
    </source>
</evidence>
<reference evidence="15 16" key="1">
    <citation type="submission" date="2014-02" db="EMBL/GenBank/DDBJ databases">
        <title>Vibrio fortis Dalian14 Genome Sequencing.</title>
        <authorList>
            <person name="Wang Y."/>
            <person name="Song L."/>
            <person name="Liu G."/>
            <person name="Ding J."/>
        </authorList>
    </citation>
    <scope>NUCLEOTIDE SEQUENCE [LARGE SCALE GENOMIC DNA]</scope>
    <source>
        <strain evidence="15 16">Dalian14</strain>
    </source>
</reference>
<evidence type="ECO:0000256" key="2">
    <source>
        <dbReference type="ARBA" id="ARBA00004377"/>
    </source>
</evidence>
<feature type="transmembrane region" description="Helical" evidence="12">
    <location>
        <begin position="15"/>
        <end position="36"/>
    </location>
</feature>
<evidence type="ECO:0000313" key="16">
    <source>
        <dbReference type="Proteomes" id="UP000027219"/>
    </source>
</evidence>
<evidence type="ECO:0000256" key="9">
    <source>
        <dbReference type="ARBA" id="ARBA00022748"/>
    </source>
</evidence>
<dbReference type="Pfam" id="PF04995">
    <property type="entry name" value="CcmD"/>
    <property type="match status" value="1"/>
</dbReference>
<dbReference type="Proteomes" id="UP000326687">
    <property type="component" value="Unassembled WGS sequence"/>
</dbReference>
<comment type="subcellular location">
    <subcellularLocation>
        <location evidence="2 12">Cell inner membrane</location>
        <topology evidence="2 12">Single-pass membrane protein</topology>
    </subcellularLocation>
</comment>
<evidence type="ECO:0000256" key="11">
    <source>
        <dbReference type="ARBA" id="ARBA00023136"/>
    </source>
</evidence>
<protein>
    <recommendedName>
        <fullName evidence="4 12">Heme exporter protein D</fullName>
    </recommendedName>
</protein>
<dbReference type="GO" id="GO:1903607">
    <property type="term" value="P:cytochrome c biosynthetic process"/>
    <property type="evidence" value="ECO:0007669"/>
    <property type="project" value="TreeGrafter"/>
</dbReference>
<dbReference type="InterPro" id="IPR007078">
    <property type="entry name" value="Haem_export_protD_CcmD"/>
</dbReference>
<name>A0A066UU14_9VIBR</name>
<evidence type="ECO:0000313" key="14">
    <source>
        <dbReference type="EMBL" id="KAB0304261.1"/>
    </source>
</evidence>
<dbReference type="InterPro" id="IPR052075">
    <property type="entry name" value="Heme_exporter_D"/>
</dbReference>
<keyword evidence="11 12" id="KW-0472">Membrane</keyword>
<keyword evidence="7 12" id="KW-0997">Cell inner membrane</keyword>
<evidence type="ECO:0000313" key="15">
    <source>
        <dbReference type="EMBL" id="KDN30580.1"/>
    </source>
</evidence>
<dbReference type="Proteomes" id="UP000027219">
    <property type="component" value="Unassembled WGS sequence"/>
</dbReference>
<keyword evidence="9 12" id="KW-0201">Cytochrome c-type biogenesis</keyword>